<dbReference type="RefSeq" id="WP_213005111.1">
    <property type="nucleotide sequence ID" value="NZ_BOQN01000011.1"/>
</dbReference>
<dbReference type="PANTHER" id="PTHR18964:SF173">
    <property type="entry name" value="GLUCOKINASE"/>
    <property type="match status" value="1"/>
</dbReference>
<gene>
    <name evidence="2" type="ORF">Ato02nite_009330</name>
</gene>
<proteinExistence type="inferred from homology"/>
<evidence type="ECO:0000256" key="1">
    <source>
        <dbReference type="ARBA" id="ARBA00006479"/>
    </source>
</evidence>
<name>A0A919T770_9ACTN</name>
<dbReference type="PANTHER" id="PTHR18964">
    <property type="entry name" value="ROK (REPRESSOR, ORF, KINASE) FAMILY"/>
    <property type="match status" value="1"/>
</dbReference>
<evidence type="ECO:0008006" key="4">
    <source>
        <dbReference type="Google" id="ProtNLM"/>
    </source>
</evidence>
<protein>
    <recommendedName>
        <fullName evidence="4">ROK family protein</fullName>
    </recommendedName>
</protein>
<dbReference type="EMBL" id="BOQN01000011">
    <property type="protein sequence ID" value="GIM89140.1"/>
    <property type="molecule type" value="Genomic_DNA"/>
</dbReference>
<dbReference type="InterPro" id="IPR049874">
    <property type="entry name" value="ROK_cs"/>
</dbReference>
<dbReference type="Pfam" id="PF00480">
    <property type="entry name" value="ROK"/>
    <property type="match status" value="2"/>
</dbReference>
<dbReference type="SUPFAM" id="SSF53067">
    <property type="entry name" value="Actin-like ATPase domain"/>
    <property type="match status" value="2"/>
</dbReference>
<dbReference type="InterPro" id="IPR000600">
    <property type="entry name" value="ROK"/>
</dbReference>
<dbReference type="AlphaFoldDB" id="A0A919T770"/>
<dbReference type="Gene3D" id="1.10.10.10">
    <property type="entry name" value="Winged helix-like DNA-binding domain superfamily/Winged helix DNA-binding domain"/>
    <property type="match status" value="2"/>
</dbReference>
<accession>A0A919T770</accession>
<keyword evidence="3" id="KW-1185">Reference proteome</keyword>
<dbReference type="InterPro" id="IPR036388">
    <property type="entry name" value="WH-like_DNA-bd_sf"/>
</dbReference>
<sequence>MQHRDLILATVRETGRAGRTEIVRRTGMARATVNALVAELLAEGVLAEEEAAADGSRPGRPARLLTLGAQAGVVVGAVVGAAGVRVAAADLSGEILAERAADTDPDDGQAGLDTAAALITEAVAGRRVWAVMVGLSAPVAGGVVQASSVLPGWAGLHPGTELRNRLGYPVGIRNDADLALIGELKHGVAAGRRDVCYLRIATGIGCGLLLDGVVQHGASGVAGEIGHVQVDETGTLCRCGNRGCLETIASPREVLASLSQMYGEEVTAVRAVQLAAGDAIAERVLADAGRMIGRVVADLANTVNPALVVLDGPLITEHGPLVAGVADSVRRYAQPEVADALEVRAGELGDRAALIGAVTAALHGTPVARSVPSVPGPPAVRERDHRRDAILDLLLQHGAPVARSDIARITHLPRAAVADVLAGLVADQLAEPCDPPAGTGRSGRPSPHFRAVIAPGLLAGLAVRADGVHAVLTDMAGTRLHETFRPMPMSRDGQGSVRAAGEMAAALLAEHGHPPDSLVAAAVSVPSPVHPVTGSFGPRGVLPMFAGFSPAEQITEILGVPVVAGNNAHLAALGETRRGAARGARDVLYLRADQYTGAGIVAGGRMYRGAIGYAGEVGHLNVREVGPLCICGSRGCLSTYLSPRYFLPLGGPPSEERFLDLVSAGDRPAQRALLDAGRLIGRTVAPLCNALNPQIVVVGGRFIEAGPYVVDGIRESLQRHCAPAAASALTVRPAELGADAEVIGAVESLL</sequence>
<reference evidence="2 3" key="1">
    <citation type="submission" date="2021-03" db="EMBL/GenBank/DDBJ databases">
        <title>Whole genome shotgun sequence of Actinoplanes toevensis NBRC 105298.</title>
        <authorList>
            <person name="Komaki H."/>
            <person name="Tamura T."/>
        </authorList>
    </citation>
    <scope>NUCLEOTIDE SEQUENCE [LARGE SCALE GENOMIC DNA]</scope>
    <source>
        <strain evidence="2 3">NBRC 105298</strain>
    </source>
</reference>
<dbReference type="InterPro" id="IPR043129">
    <property type="entry name" value="ATPase_NBD"/>
</dbReference>
<dbReference type="SUPFAM" id="SSF46785">
    <property type="entry name" value="Winged helix' DNA-binding domain"/>
    <property type="match status" value="2"/>
</dbReference>
<comment type="similarity">
    <text evidence="1">Belongs to the ROK (NagC/XylR) family.</text>
</comment>
<evidence type="ECO:0000313" key="2">
    <source>
        <dbReference type="EMBL" id="GIM89140.1"/>
    </source>
</evidence>
<dbReference type="InterPro" id="IPR036390">
    <property type="entry name" value="WH_DNA-bd_sf"/>
</dbReference>
<organism evidence="2 3">
    <name type="scientific">Paractinoplanes toevensis</name>
    <dbReference type="NCBI Taxonomy" id="571911"/>
    <lineage>
        <taxon>Bacteria</taxon>
        <taxon>Bacillati</taxon>
        <taxon>Actinomycetota</taxon>
        <taxon>Actinomycetes</taxon>
        <taxon>Micromonosporales</taxon>
        <taxon>Micromonosporaceae</taxon>
        <taxon>Paractinoplanes</taxon>
    </lineage>
</organism>
<dbReference type="Gene3D" id="3.30.420.40">
    <property type="match status" value="4"/>
</dbReference>
<evidence type="ECO:0000313" key="3">
    <source>
        <dbReference type="Proteomes" id="UP000677082"/>
    </source>
</evidence>
<dbReference type="PROSITE" id="PS01125">
    <property type="entry name" value="ROK"/>
    <property type="match status" value="1"/>
</dbReference>
<dbReference type="Proteomes" id="UP000677082">
    <property type="component" value="Unassembled WGS sequence"/>
</dbReference>
<comment type="caution">
    <text evidence="2">The sequence shown here is derived from an EMBL/GenBank/DDBJ whole genome shotgun (WGS) entry which is preliminary data.</text>
</comment>